<sequence>MMEHYKHFHRIILMVVLQGWFPGSYSQDSTITLPKSIRALRGSCVEIPCSFIHSVDLDYVNLIWYKKLLPYDEIIFDQYFSSQIYERYRGRTSLVVNETNSCSLRINDVQETGTYYPYIHGNCDDITDCQTVKVYLSDVPNKPSIQIPSSLKEEESVSISCSVEHTCPSSPPTLRWNKDGYNLTATQEKLKDGVWKVDTVMAYLPSYQDHGTTLECEATYPNGLKSQHMTTLNIKFSPKNIRVVMFEGKKEVKESDEIRLICTSDANPAANDFIWYNNKRNETEELREEHGQNIINVTVGWDREKFSCTARNPLGEGKSGVLELQVLSVPTKMGLPMWIIIGTVAGAVLVILLILGLYLFLRKSKKRESSGGKRVETDYQNFQIPESPYTALQMRDTSLYEVIKNSQSTESPYTALQKRDAAEYHEIKLKPMKKI</sequence>
<dbReference type="InterPro" id="IPR003599">
    <property type="entry name" value="Ig_sub"/>
</dbReference>
<feature type="domain" description="Ig-like" evidence="6">
    <location>
        <begin position="238"/>
        <end position="328"/>
    </location>
</feature>
<dbReference type="InterPro" id="IPR007110">
    <property type="entry name" value="Ig-like_dom"/>
</dbReference>
<keyword evidence="4" id="KW-0812">Transmembrane</keyword>
<feature type="signal peptide" evidence="5">
    <location>
        <begin position="1"/>
        <end position="26"/>
    </location>
</feature>
<dbReference type="PANTHER" id="PTHR46484:SF4">
    <property type="entry name" value="SIALOADHESIN"/>
    <property type="match status" value="1"/>
</dbReference>
<dbReference type="Pfam" id="PF13895">
    <property type="entry name" value="Ig_2"/>
    <property type="match status" value="1"/>
</dbReference>
<comment type="subcellular location">
    <subcellularLocation>
        <location evidence="1">Membrane</location>
        <topology evidence="1">Single-pass membrane protein</topology>
    </subcellularLocation>
</comment>
<organism evidence="7 9">
    <name type="scientific">Xenopus laevis</name>
    <name type="common">African clawed frog</name>
    <dbReference type="NCBI Taxonomy" id="8355"/>
    <lineage>
        <taxon>Eukaryota</taxon>
        <taxon>Metazoa</taxon>
        <taxon>Chordata</taxon>
        <taxon>Craniata</taxon>
        <taxon>Vertebrata</taxon>
        <taxon>Euteleostomi</taxon>
        <taxon>Amphibia</taxon>
        <taxon>Batrachia</taxon>
        <taxon>Anura</taxon>
        <taxon>Pipoidea</taxon>
        <taxon>Pipidae</taxon>
        <taxon>Xenopodinae</taxon>
        <taxon>Xenopus</taxon>
        <taxon>Xenopus</taxon>
    </lineage>
</organism>
<keyword evidence="5" id="KW-0732">Signal</keyword>
<dbReference type="InterPro" id="IPR013162">
    <property type="entry name" value="CD80_C2-set"/>
</dbReference>
<evidence type="ECO:0000313" key="8">
    <source>
        <dbReference type="RefSeq" id="XP_041427642.1"/>
    </source>
</evidence>
<evidence type="ECO:0000256" key="4">
    <source>
        <dbReference type="SAM" id="Phobius"/>
    </source>
</evidence>
<dbReference type="Gene3D" id="2.60.40.10">
    <property type="entry name" value="Immunoglobulins"/>
    <property type="match status" value="3"/>
</dbReference>
<dbReference type="KEGG" id="xla:108705112"/>
<dbReference type="Pfam" id="PF08205">
    <property type="entry name" value="C2-set_2"/>
    <property type="match status" value="1"/>
</dbReference>
<evidence type="ECO:0000256" key="3">
    <source>
        <dbReference type="ARBA" id="ARBA00023157"/>
    </source>
</evidence>
<proteinExistence type="predicted"/>
<keyword evidence="4" id="KW-1133">Transmembrane helix</keyword>
<dbReference type="RefSeq" id="XP_041427643.1">
    <property type="nucleotide sequence ID" value="XM_041571709.1"/>
</dbReference>
<dbReference type="AlphaFoldDB" id="A0A8J1LDK3"/>
<keyword evidence="7" id="KW-1185">Reference proteome</keyword>
<evidence type="ECO:0000256" key="1">
    <source>
        <dbReference type="ARBA" id="ARBA00004167"/>
    </source>
</evidence>
<dbReference type="OrthoDB" id="10039395at2759"/>
<dbReference type="GO" id="GO:0016020">
    <property type="term" value="C:membrane"/>
    <property type="evidence" value="ECO:0007669"/>
    <property type="project" value="UniProtKB-SubCell"/>
</dbReference>
<feature type="transmembrane region" description="Helical" evidence="4">
    <location>
        <begin position="335"/>
        <end position="361"/>
    </location>
</feature>
<gene>
    <name evidence="8 9" type="primary">LOC108705112</name>
</gene>
<evidence type="ECO:0000256" key="5">
    <source>
        <dbReference type="SAM" id="SignalP"/>
    </source>
</evidence>
<name>A0A8J1LDK3_XENLA</name>
<dbReference type="SMART" id="SM00409">
    <property type="entry name" value="IG"/>
    <property type="match status" value="3"/>
</dbReference>
<feature type="chain" id="PRO_5044692407" evidence="5">
    <location>
        <begin position="27"/>
        <end position="435"/>
    </location>
</feature>
<keyword evidence="3" id="KW-1015">Disulfide bond</keyword>
<reference evidence="8 9" key="1">
    <citation type="submission" date="2025-04" db="UniProtKB">
        <authorList>
            <consortium name="RefSeq"/>
        </authorList>
    </citation>
    <scope>IDENTIFICATION</scope>
    <source>
        <strain evidence="8 9">J_2021</strain>
        <tissue evidence="8 9">Erythrocytes</tissue>
    </source>
</reference>
<dbReference type="InterPro" id="IPR036179">
    <property type="entry name" value="Ig-like_dom_sf"/>
</dbReference>
<keyword evidence="2 4" id="KW-0472">Membrane</keyword>
<dbReference type="Proteomes" id="UP000186698">
    <property type="component" value="Chromosome 7S"/>
</dbReference>
<dbReference type="PANTHER" id="PTHR46484">
    <property type="entry name" value="SI:CH211-171H4.5-RELATED"/>
    <property type="match status" value="1"/>
</dbReference>
<dbReference type="PROSITE" id="PS50835">
    <property type="entry name" value="IG_LIKE"/>
    <property type="match status" value="2"/>
</dbReference>
<evidence type="ECO:0000313" key="9">
    <source>
        <dbReference type="RefSeq" id="XP_041427643.1"/>
    </source>
</evidence>
<dbReference type="InterPro" id="IPR013783">
    <property type="entry name" value="Ig-like_fold"/>
</dbReference>
<evidence type="ECO:0000259" key="6">
    <source>
        <dbReference type="PROSITE" id="PS50835"/>
    </source>
</evidence>
<protein>
    <submittedName>
        <fullName evidence="8 9">Sialic acid-binding Ig-like lectin 13</fullName>
    </submittedName>
</protein>
<dbReference type="GeneID" id="108705112"/>
<evidence type="ECO:0000313" key="7">
    <source>
        <dbReference type="Proteomes" id="UP000186698"/>
    </source>
</evidence>
<dbReference type="RefSeq" id="XP_041427642.1">
    <property type="nucleotide sequence ID" value="XM_041571708.1"/>
</dbReference>
<evidence type="ECO:0000256" key="2">
    <source>
        <dbReference type="ARBA" id="ARBA00023136"/>
    </source>
</evidence>
<dbReference type="SUPFAM" id="SSF48726">
    <property type="entry name" value="Immunoglobulin"/>
    <property type="match status" value="3"/>
</dbReference>
<accession>A0A8J1LDK3</accession>
<feature type="domain" description="Ig-like" evidence="6">
    <location>
        <begin position="143"/>
        <end position="233"/>
    </location>
</feature>